<dbReference type="SUPFAM" id="SSF50978">
    <property type="entry name" value="WD40 repeat-like"/>
    <property type="match status" value="2"/>
</dbReference>
<gene>
    <name evidence="5" type="ORF">EMPS_01024</name>
</gene>
<reference evidence="5" key="1">
    <citation type="submission" date="2021-11" db="EMBL/GenBank/DDBJ databases">
        <authorList>
            <person name="Herlambang A."/>
            <person name="Guo Y."/>
            <person name="Takashima Y."/>
            <person name="Nishizawa T."/>
        </authorList>
    </citation>
    <scope>NUCLEOTIDE SEQUENCE</scope>
    <source>
        <strain evidence="5">E1425</strain>
    </source>
</reference>
<dbReference type="PROSITE" id="PS00678">
    <property type="entry name" value="WD_REPEATS_1"/>
    <property type="match status" value="7"/>
</dbReference>
<name>A0A9P3LS68_9FUNG</name>
<feature type="repeat" description="WD" evidence="3">
    <location>
        <begin position="1349"/>
        <end position="1390"/>
    </location>
</feature>
<dbReference type="OrthoDB" id="538223at2759"/>
<keyword evidence="1 3" id="KW-0853">WD repeat</keyword>
<dbReference type="Gene3D" id="3.40.50.300">
    <property type="entry name" value="P-loop containing nucleotide triphosphate hydrolases"/>
    <property type="match status" value="1"/>
</dbReference>
<evidence type="ECO:0000256" key="2">
    <source>
        <dbReference type="ARBA" id="ARBA00022737"/>
    </source>
</evidence>
<dbReference type="Pfam" id="PF00400">
    <property type="entry name" value="WD40"/>
    <property type="match status" value="12"/>
</dbReference>
<feature type="repeat" description="WD" evidence="3">
    <location>
        <begin position="1725"/>
        <end position="1766"/>
    </location>
</feature>
<dbReference type="InterPro" id="IPR027417">
    <property type="entry name" value="P-loop_NTPase"/>
</dbReference>
<dbReference type="Pfam" id="PF00805">
    <property type="entry name" value="Pentapeptide"/>
    <property type="match status" value="1"/>
</dbReference>
<dbReference type="InterPro" id="IPR001680">
    <property type="entry name" value="WD40_rpt"/>
</dbReference>
<dbReference type="InterPro" id="IPR019775">
    <property type="entry name" value="WD40_repeat_CS"/>
</dbReference>
<evidence type="ECO:0000256" key="1">
    <source>
        <dbReference type="ARBA" id="ARBA00022574"/>
    </source>
</evidence>
<evidence type="ECO:0000313" key="6">
    <source>
        <dbReference type="Proteomes" id="UP000827284"/>
    </source>
</evidence>
<keyword evidence="2" id="KW-0677">Repeat</keyword>
<comment type="caution">
    <text evidence="5">The sequence shown here is derived from an EMBL/GenBank/DDBJ whole genome shotgun (WGS) entry which is preliminary data.</text>
</comment>
<evidence type="ECO:0000256" key="3">
    <source>
        <dbReference type="PROSITE-ProRule" id="PRU00221"/>
    </source>
</evidence>
<dbReference type="SUPFAM" id="SSF141571">
    <property type="entry name" value="Pentapeptide repeat-like"/>
    <property type="match status" value="1"/>
</dbReference>
<dbReference type="PROSITE" id="PS50294">
    <property type="entry name" value="WD_REPEATS_REGION"/>
    <property type="match status" value="12"/>
</dbReference>
<feature type="repeat" description="WD" evidence="3">
    <location>
        <begin position="1272"/>
        <end position="1306"/>
    </location>
</feature>
<dbReference type="Proteomes" id="UP000827284">
    <property type="component" value="Unassembled WGS sequence"/>
</dbReference>
<organism evidence="5 6">
    <name type="scientific">Entomortierella parvispora</name>
    <dbReference type="NCBI Taxonomy" id="205924"/>
    <lineage>
        <taxon>Eukaryota</taxon>
        <taxon>Fungi</taxon>
        <taxon>Fungi incertae sedis</taxon>
        <taxon>Mucoromycota</taxon>
        <taxon>Mortierellomycotina</taxon>
        <taxon>Mortierellomycetes</taxon>
        <taxon>Mortierellales</taxon>
        <taxon>Mortierellaceae</taxon>
        <taxon>Entomortierella</taxon>
    </lineage>
</organism>
<reference evidence="5" key="2">
    <citation type="journal article" date="2022" name="Microbiol. Resour. Announc.">
        <title>Whole-Genome Sequence of Entomortierella parvispora E1425, a Mucoromycotan Fungus Associated with Burkholderiaceae-Related Endosymbiotic Bacteria.</title>
        <authorList>
            <person name="Herlambang A."/>
            <person name="Guo Y."/>
            <person name="Takashima Y."/>
            <person name="Narisawa K."/>
            <person name="Ohta H."/>
            <person name="Nishizawa T."/>
        </authorList>
    </citation>
    <scope>NUCLEOTIDE SEQUENCE</scope>
    <source>
        <strain evidence="5">E1425</strain>
    </source>
</reference>
<protein>
    <recommendedName>
        <fullName evidence="4">Arm-like repeat domain-containing protein</fullName>
    </recommendedName>
</protein>
<feature type="repeat" description="WD" evidence="3">
    <location>
        <begin position="1599"/>
        <end position="1636"/>
    </location>
</feature>
<feature type="domain" description="Arm-like repeat" evidence="4">
    <location>
        <begin position="203"/>
        <end position="520"/>
    </location>
</feature>
<dbReference type="Gene3D" id="2.130.10.10">
    <property type="entry name" value="YVTN repeat-like/Quinoprotein amine dehydrogenase"/>
    <property type="match status" value="5"/>
</dbReference>
<dbReference type="InterPro" id="IPR020472">
    <property type="entry name" value="WD40_PAC1"/>
</dbReference>
<evidence type="ECO:0000313" key="5">
    <source>
        <dbReference type="EMBL" id="GJJ68678.1"/>
    </source>
</evidence>
<feature type="repeat" description="WD" evidence="3">
    <location>
        <begin position="1641"/>
        <end position="1682"/>
    </location>
</feature>
<dbReference type="CDD" id="cd00200">
    <property type="entry name" value="WD40"/>
    <property type="match status" value="2"/>
</dbReference>
<dbReference type="InterPro" id="IPR015943">
    <property type="entry name" value="WD40/YVTN_repeat-like_dom_sf"/>
</dbReference>
<feature type="repeat" description="WD" evidence="3">
    <location>
        <begin position="1473"/>
        <end position="1505"/>
    </location>
</feature>
<keyword evidence="6" id="KW-1185">Reference proteome</keyword>
<dbReference type="PROSITE" id="PS50082">
    <property type="entry name" value="WD_REPEATS_2"/>
    <property type="match status" value="12"/>
</dbReference>
<accession>A0A9P3LS68</accession>
<feature type="repeat" description="WD" evidence="3">
    <location>
        <begin position="1557"/>
        <end position="1598"/>
    </location>
</feature>
<dbReference type="InterPro" id="IPR036322">
    <property type="entry name" value="WD40_repeat_dom_sf"/>
</dbReference>
<feature type="repeat" description="WD" evidence="3">
    <location>
        <begin position="1307"/>
        <end position="1348"/>
    </location>
</feature>
<feature type="repeat" description="WD" evidence="3">
    <location>
        <begin position="1515"/>
        <end position="1547"/>
    </location>
</feature>
<dbReference type="PANTHER" id="PTHR19848:SF8">
    <property type="entry name" value="F-BOX AND WD REPEAT DOMAIN CONTAINING 7"/>
    <property type="match status" value="1"/>
</dbReference>
<sequence>MVWYKWSLPAQDALKRAKKDLEKARNAQDKRKALRFCDDAKEALGRINISANINDLSQIVSAYREHGRVLETLGHDAKARVSYGKADELSTGLDATASLLTAPSTPQPSTVLRPQQSVAPSEVEILARSFSSSTIAGRDKETVFATVFAKDCPPSTAPCELPRADEDLKSTQQLANCLGLIQASPLPTDILDSLVPSARNWLEITKNDIDEQERLSTLATDLVRALARDELKDQKVIAEILCLAPAMKRRDFQAVLKLFVNEIKDSALLDVPALDGLAQLIQSASPGYIDANDLVQILTLLNIRLQSTFQKSSHHVYQLTLTVSRVLDAMVDSEIEGLDRVNLHEPLLAYFEDLKKAEDPYLVFQAVYTYQALLSVPDDEEIWRAALRRTGAVIKGVSGLASAIKGLDITAFIDGLQSIQGGLRGANQFFGIVMDAYTGVMDLKEGGQGFLESLKSGLSFKQKRAWYPVLRAADVLVRNGELVKFKALVWEAPCRLDQAFQWGLCQRLRYLAVAPYLDVDSQKDAVAFLGEIYCNELAWGQEPLIKQCILDIVLQLASLPDRTVSGSVSFAAATLLQELKNDGDRSKQALYEASVKVGPGSHLWSISQPLPDSSTVLLDRVQNRASFARELRLYKRRRQEEAKRHAIYISPQAKASRKSPDTELFELADKVNEFLKGERKAFLIIGDSGAGKSTFNLELELQLWKDYESDKEWVPLFVSLPEIHEPEHDLIPKQLHRFGFKDDQIQELKAQKKFILICDGYDECQRRTNLYSSNRMNDPNEWIVKMIISCRSEFLEPDYQLYFQPGDRNDRTGAVYLQEAVIVPFSSSKVQDYIQRYVDKYGSSNDPTWSIDEYWRTIQSIPNLLELVTNPFLLSLALDVLPSLVNLQGPIPTKIARVTLYDEFLKHWIERGQKRLIGRKLSPEDERAFRMLSRDNFSQRAIALVKELAVAMYCHQEGRPVVEFSHSKDQRNWKAEFFSDDYRTNLLRETAPIVCNGNQHRFIHKSVLEYGLARAVFEPWKEASDEQSFVDQWNGNKGSEQDNPTAVASIPVLFRKSFVQQPSIIGFLVDRVLQSKDFENQLHDIIHLSKTDRGVSKAAANAITILVRAGIRFHGVDLRGIRVPGADLSYGQFDSAQLQGADMSNTLLSNIWLREANLSHAQMQGADFGEWPFLATGGYVSCCAYSPAVKEAPITRFAVGLADGTLTVYDALTWDTVFSVTESLASFNGVAYSPCGERIASFSRGSKGTPIRLWDAQSGSPIPIPIVYDGLVSSIAFSPDGQWIVTASDDMTIRLWNARTGSPGLVFRGHSDIVSCVAFSLDGKQIVSCSHDKTVRLWDIWTREAVSVFSGHDSKVSSVAYSPIGNQIASGDSQGTIRLWDIQSGETRHVLKGHNGPISCLAYSLGGHQVISGSLDWTVRLWGSETGAVGPVLSGHKGPIACVASSPDGRQIASGSGDTKVRLWDAHTGVAISRGHTNTVWEVARSPNGCQIASGGEDNSVRLWDAQAGVPGPVLIGHTNQVRQVMYAPSGKQIASGSWDATVRLWDAGTGAPGPILSGHKDMIMSLAYSPCGQWIAAGSTDGAVRIWDTQTGKERYVLTGHRSLVTTLFFSRSGQQIASGSRDRTVRLWDVQTGKPGPIYKGHTAMIKSIAFSQDDQQIASGSEDSTVQVWDTHTGKAKFSLEGQDGAALVVVYSPNGLHIAAGSWNRTIRLWDAQTGEPGLVLAGHSELIWAVEFTPDSQRIASFSPDKTLRIWDVTTGQCLLVMDDFHDSVRSFVWDIAQDGICFVTGNGDFSVQKWRLIVESETKHRVQLVWSSSQDKLVLSGTSFQDVQSLSKANIQLIEQRGALNTPVAL</sequence>
<dbReference type="InterPro" id="IPR001646">
    <property type="entry name" value="5peptide_repeat"/>
</dbReference>
<dbReference type="SMART" id="SM00320">
    <property type="entry name" value="WD40"/>
    <property type="match status" value="15"/>
</dbReference>
<evidence type="ECO:0000259" key="4">
    <source>
        <dbReference type="Pfam" id="PF23948"/>
    </source>
</evidence>
<dbReference type="PANTHER" id="PTHR19848">
    <property type="entry name" value="WD40 REPEAT PROTEIN"/>
    <property type="match status" value="1"/>
</dbReference>
<dbReference type="SUPFAM" id="SSF82171">
    <property type="entry name" value="DPP6 N-terminal domain-like"/>
    <property type="match status" value="1"/>
</dbReference>
<feature type="repeat" description="WD" evidence="3">
    <location>
        <begin position="1683"/>
        <end position="1724"/>
    </location>
</feature>
<dbReference type="InterPro" id="IPR056251">
    <property type="entry name" value="Arm_rpt_dom"/>
</dbReference>
<dbReference type="Gene3D" id="2.160.20.80">
    <property type="entry name" value="E3 ubiquitin-protein ligase SopA"/>
    <property type="match status" value="1"/>
</dbReference>
<feature type="repeat" description="WD" evidence="3">
    <location>
        <begin position="1433"/>
        <end position="1474"/>
    </location>
</feature>
<dbReference type="PRINTS" id="PR00320">
    <property type="entry name" value="GPROTEINBRPT"/>
</dbReference>
<feature type="repeat" description="WD" evidence="3">
    <location>
        <begin position="1391"/>
        <end position="1422"/>
    </location>
</feature>
<dbReference type="Pfam" id="PF23948">
    <property type="entry name" value="ARM_5"/>
    <property type="match status" value="1"/>
</dbReference>
<proteinExistence type="predicted"/>
<dbReference type="EMBL" id="BQFW01000002">
    <property type="protein sequence ID" value="GJJ68678.1"/>
    <property type="molecule type" value="Genomic_DNA"/>
</dbReference>